<keyword evidence="2" id="KW-1003">Cell membrane</keyword>
<dbReference type="EMBL" id="JBEPTF010000004">
    <property type="protein sequence ID" value="MET4684952.1"/>
    <property type="molecule type" value="Genomic_DNA"/>
</dbReference>
<feature type="chain" id="PRO_5046947339" evidence="8">
    <location>
        <begin position="22"/>
        <end position="154"/>
    </location>
</feature>
<dbReference type="Pfam" id="PF01618">
    <property type="entry name" value="MotA_ExbB"/>
    <property type="match status" value="1"/>
</dbReference>
<keyword evidence="6" id="KW-0653">Protein transport</keyword>
<feature type="transmembrane region" description="Helical" evidence="7">
    <location>
        <begin position="37"/>
        <end position="62"/>
    </location>
</feature>
<evidence type="ECO:0000256" key="6">
    <source>
        <dbReference type="RuleBase" id="RU004057"/>
    </source>
</evidence>
<proteinExistence type="inferred from homology"/>
<comment type="caution">
    <text evidence="10">The sequence shown here is derived from an EMBL/GenBank/DDBJ whole genome shotgun (WGS) entry which is preliminary data.</text>
</comment>
<feature type="signal peptide" evidence="8">
    <location>
        <begin position="1"/>
        <end position="21"/>
    </location>
</feature>
<keyword evidence="4 7" id="KW-1133">Transmembrane helix</keyword>
<evidence type="ECO:0000256" key="3">
    <source>
        <dbReference type="ARBA" id="ARBA00022692"/>
    </source>
</evidence>
<evidence type="ECO:0000256" key="1">
    <source>
        <dbReference type="ARBA" id="ARBA00004651"/>
    </source>
</evidence>
<dbReference type="Proteomes" id="UP001549313">
    <property type="component" value="Unassembled WGS sequence"/>
</dbReference>
<accession>A0ABV2REE0</accession>
<gene>
    <name evidence="10" type="ORF">ABIE19_002901</name>
</gene>
<comment type="similarity">
    <text evidence="6">Belongs to the exbB/tolQ family.</text>
</comment>
<evidence type="ECO:0000256" key="2">
    <source>
        <dbReference type="ARBA" id="ARBA00022475"/>
    </source>
</evidence>
<evidence type="ECO:0000259" key="9">
    <source>
        <dbReference type="Pfam" id="PF01618"/>
    </source>
</evidence>
<organism evidence="10 11">
    <name type="scientific">Brevundimonas faecalis</name>
    <dbReference type="NCBI Taxonomy" id="947378"/>
    <lineage>
        <taxon>Bacteria</taxon>
        <taxon>Pseudomonadati</taxon>
        <taxon>Pseudomonadota</taxon>
        <taxon>Alphaproteobacteria</taxon>
        <taxon>Caulobacterales</taxon>
        <taxon>Caulobacteraceae</taxon>
        <taxon>Brevundimonas</taxon>
    </lineage>
</organism>
<sequence length="154" mass="16350">MMSRVGYSLLFLLLAAEPAAAAMPEYGVGSIFLEAYAFTKMMFFLLALMGAACLAVSVRACLKQKHSKENLPIFLFVQWAAPVIGLLATAYLVLNLMIAMTTSGTTTPMAVMAPSLAEALLAIICGLLVSFFATCGAFHVRIQSIDPPQADPPG</sequence>
<evidence type="ECO:0000256" key="7">
    <source>
        <dbReference type="SAM" id="Phobius"/>
    </source>
</evidence>
<evidence type="ECO:0000256" key="4">
    <source>
        <dbReference type="ARBA" id="ARBA00022989"/>
    </source>
</evidence>
<feature type="domain" description="MotA/TolQ/ExbB proton channel" evidence="9">
    <location>
        <begin position="64"/>
        <end position="136"/>
    </location>
</feature>
<feature type="transmembrane region" description="Helical" evidence="7">
    <location>
        <begin position="74"/>
        <end position="99"/>
    </location>
</feature>
<evidence type="ECO:0000313" key="10">
    <source>
        <dbReference type="EMBL" id="MET4684952.1"/>
    </source>
</evidence>
<evidence type="ECO:0000256" key="5">
    <source>
        <dbReference type="ARBA" id="ARBA00023136"/>
    </source>
</evidence>
<reference evidence="10 11" key="1">
    <citation type="submission" date="2024-06" db="EMBL/GenBank/DDBJ databases">
        <title>Sorghum-associated microbial communities from plants grown in Nebraska, USA.</title>
        <authorList>
            <person name="Schachtman D."/>
        </authorList>
    </citation>
    <scope>NUCLEOTIDE SEQUENCE [LARGE SCALE GENOMIC DNA]</scope>
    <source>
        <strain evidence="10 11">2814</strain>
    </source>
</reference>
<comment type="subcellular location">
    <subcellularLocation>
        <location evidence="1">Cell membrane</location>
        <topology evidence="1">Multi-pass membrane protein</topology>
    </subcellularLocation>
    <subcellularLocation>
        <location evidence="6">Membrane</location>
        <topology evidence="6">Multi-pass membrane protein</topology>
    </subcellularLocation>
</comment>
<keyword evidence="11" id="KW-1185">Reference proteome</keyword>
<keyword evidence="6" id="KW-0813">Transport</keyword>
<keyword evidence="8" id="KW-0732">Signal</keyword>
<evidence type="ECO:0000256" key="8">
    <source>
        <dbReference type="SAM" id="SignalP"/>
    </source>
</evidence>
<protein>
    <submittedName>
        <fullName evidence="10">Biopolymer transport protein ExbB/TolQ</fullName>
    </submittedName>
</protein>
<evidence type="ECO:0000313" key="11">
    <source>
        <dbReference type="Proteomes" id="UP001549313"/>
    </source>
</evidence>
<keyword evidence="3 7" id="KW-0812">Transmembrane</keyword>
<feature type="transmembrane region" description="Helical" evidence="7">
    <location>
        <begin position="119"/>
        <end position="140"/>
    </location>
</feature>
<keyword evidence="5 7" id="KW-0472">Membrane</keyword>
<dbReference type="RefSeq" id="WP_354089916.1">
    <property type="nucleotide sequence ID" value="NZ_JBEPTF010000004.1"/>
</dbReference>
<dbReference type="InterPro" id="IPR002898">
    <property type="entry name" value="MotA_ExbB_proton_chnl"/>
</dbReference>
<name>A0ABV2REE0_9CAUL</name>